<dbReference type="PANTHER" id="PTHR30579:SF2">
    <property type="entry name" value="HTH-TYPE TRANSCRIPTIONAL REGULATOR ARGP"/>
    <property type="match status" value="1"/>
</dbReference>
<proteinExistence type="inferred from homology"/>
<dbReference type="Proteomes" id="UP000321405">
    <property type="component" value="Unassembled WGS sequence"/>
</dbReference>
<dbReference type="Gene3D" id="3.40.190.290">
    <property type="match status" value="1"/>
</dbReference>
<evidence type="ECO:0000313" key="7">
    <source>
        <dbReference type="Proteomes" id="UP000321405"/>
    </source>
</evidence>
<evidence type="ECO:0000256" key="1">
    <source>
        <dbReference type="ARBA" id="ARBA00009437"/>
    </source>
</evidence>
<dbReference type="SUPFAM" id="SSF46785">
    <property type="entry name" value="Winged helix' DNA-binding domain"/>
    <property type="match status" value="1"/>
</dbReference>
<name>A0A511BNB0_9PROT</name>
<dbReference type="NCBIfam" id="TIGR03298">
    <property type="entry name" value="argP"/>
    <property type="match status" value="1"/>
</dbReference>
<keyword evidence="2" id="KW-0805">Transcription regulation</keyword>
<dbReference type="Gene3D" id="1.10.10.10">
    <property type="entry name" value="Winged helix-like DNA-binding domain superfamily/Winged helix DNA-binding domain"/>
    <property type="match status" value="1"/>
</dbReference>
<dbReference type="NCBIfam" id="NF002964">
    <property type="entry name" value="PRK03635.1"/>
    <property type="match status" value="1"/>
</dbReference>
<reference evidence="6 7" key="1">
    <citation type="submission" date="2019-07" db="EMBL/GenBank/DDBJ databases">
        <title>Whole genome shotgun sequence of Swaminathania salitolerans NBRC 104436.</title>
        <authorList>
            <person name="Hosoyama A."/>
            <person name="Uohara A."/>
            <person name="Ohji S."/>
            <person name="Ichikawa N."/>
        </authorList>
    </citation>
    <scope>NUCLEOTIDE SEQUENCE [LARGE SCALE GENOMIC DNA]</scope>
    <source>
        <strain evidence="6 7">NBRC 104436</strain>
    </source>
</reference>
<evidence type="ECO:0000313" key="6">
    <source>
        <dbReference type="EMBL" id="GEL01830.1"/>
    </source>
</evidence>
<feature type="domain" description="HTH lysR-type" evidence="5">
    <location>
        <begin position="2"/>
        <end position="58"/>
    </location>
</feature>
<keyword evidence="3" id="KW-0238">DNA-binding</keyword>
<dbReference type="GO" id="GO:0003700">
    <property type="term" value="F:DNA-binding transcription factor activity"/>
    <property type="evidence" value="ECO:0007669"/>
    <property type="project" value="InterPro"/>
</dbReference>
<dbReference type="OrthoDB" id="3252676at2"/>
<evidence type="ECO:0000256" key="4">
    <source>
        <dbReference type="ARBA" id="ARBA00023163"/>
    </source>
</evidence>
<dbReference type="InterPro" id="IPR036388">
    <property type="entry name" value="WH-like_DNA-bd_sf"/>
</dbReference>
<comment type="similarity">
    <text evidence="1">Belongs to the LysR transcriptional regulatory family.</text>
</comment>
<dbReference type="AlphaFoldDB" id="A0A511BNB0"/>
<dbReference type="InterPro" id="IPR036390">
    <property type="entry name" value="WH_DNA-bd_sf"/>
</dbReference>
<organism evidence="6 7">
    <name type="scientific">Swaminathania salitolerans</name>
    <dbReference type="NCBI Taxonomy" id="182838"/>
    <lineage>
        <taxon>Bacteria</taxon>
        <taxon>Pseudomonadati</taxon>
        <taxon>Pseudomonadota</taxon>
        <taxon>Alphaproteobacteria</taxon>
        <taxon>Acetobacterales</taxon>
        <taxon>Acetobacteraceae</taxon>
        <taxon>Swaminathania</taxon>
    </lineage>
</organism>
<dbReference type="Pfam" id="PF00126">
    <property type="entry name" value="HTH_1"/>
    <property type="match status" value="1"/>
</dbReference>
<gene>
    <name evidence="6" type="ORF">SSA02_09930</name>
</gene>
<evidence type="ECO:0000256" key="3">
    <source>
        <dbReference type="ARBA" id="ARBA00023125"/>
    </source>
</evidence>
<dbReference type="NCBIfam" id="NF009888">
    <property type="entry name" value="PRK13348.1"/>
    <property type="match status" value="1"/>
</dbReference>
<sequence>MLDYPSLAAVAAVIREGTFERAAAVLGHTPSAVSQRVRGLEERLGAILIQRGQPCRPTDLGRKLCDHVDRVRLLEQDLGPDLGRDGILSGSTATVAIAVNADSMATWFVRAAADFAHQTAVTLDLRLDDEGQTANRLRSGEVLAAVSSHSAPIPGCRTIKLGTLRYVACASPAFMARHLSEGFSVEMLAAAPSLRFDRRDGLQARWLREIHGTELGKTVHWVPSTQGFLDFGLAGVGWGMHPVQLVRQHLEAERLVELPPGVTIGVPLYWTVARLHAKTLIRLTQAVQDAATRELQVRDV</sequence>
<dbReference type="InterPro" id="IPR017685">
    <property type="entry name" value="ArgP"/>
</dbReference>
<keyword evidence="7" id="KW-1185">Reference proteome</keyword>
<protein>
    <submittedName>
        <fullName evidence="6">Transcriptional regulator ArgP</fullName>
    </submittedName>
</protein>
<dbReference type="InterPro" id="IPR000847">
    <property type="entry name" value="LysR_HTH_N"/>
</dbReference>
<evidence type="ECO:0000256" key="2">
    <source>
        <dbReference type="ARBA" id="ARBA00023015"/>
    </source>
</evidence>
<evidence type="ECO:0000259" key="5">
    <source>
        <dbReference type="PROSITE" id="PS50931"/>
    </source>
</evidence>
<dbReference type="PANTHER" id="PTHR30579">
    <property type="entry name" value="TRANSCRIPTIONAL REGULATOR"/>
    <property type="match status" value="1"/>
</dbReference>
<dbReference type="InterPro" id="IPR005119">
    <property type="entry name" value="LysR_subst-bd"/>
</dbReference>
<comment type="caution">
    <text evidence="6">The sequence shown here is derived from an EMBL/GenBank/DDBJ whole genome shotgun (WGS) entry which is preliminary data.</text>
</comment>
<accession>A0A511BNB0</accession>
<dbReference type="Pfam" id="PF03466">
    <property type="entry name" value="LysR_substrate"/>
    <property type="match status" value="1"/>
</dbReference>
<dbReference type="PROSITE" id="PS50931">
    <property type="entry name" value="HTH_LYSR"/>
    <property type="match status" value="1"/>
</dbReference>
<keyword evidence="4" id="KW-0804">Transcription</keyword>
<dbReference type="GO" id="GO:0003677">
    <property type="term" value="F:DNA binding"/>
    <property type="evidence" value="ECO:0007669"/>
    <property type="project" value="UniProtKB-KW"/>
</dbReference>
<dbReference type="SUPFAM" id="SSF53850">
    <property type="entry name" value="Periplasmic binding protein-like II"/>
    <property type="match status" value="1"/>
</dbReference>
<dbReference type="InterPro" id="IPR050176">
    <property type="entry name" value="LTTR"/>
</dbReference>
<dbReference type="EMBL" id="BJVC01000002">
    <property type="protein sequence ID" value="GEL01830.1"/>
    <property type="molecule type" value="Genomic_DNA"/>
</dbReference>